<protein>
    <recommendedName>
        <fullName evidence="2">NADPH-dependent 7-cyano-7-deazaguanine reductase N-terminal domain-containing protein</fullName>
    </recommendedName>
</protein>
<sequence>ILDDLVSALAPRRMTVVGKFTPRGGMHSVVRAEHTA</sequence>
<proteinExistence type="predicted"/>
<evidence type="ECO:0000313" key="1">
    <source>
        <dbReference type="EMBL" id="GAH80641.1"/>
    </source>
</evidence>
<dbReference type="GO" id="GO:0008616">
    <property type="term" value="P:tRNA queuosine(34) biosynthetic process"/>
    <property type="evidence" value="ECO:0007669"/>
    <property type="project" value="InterPro"/>
</dbReference>
<name>X1IE08_9ZZZZ</name>
<feature type="non-terminal residue" evidence="1">
    <location>
        <position position="1"/>
    </location>
</feature>
<dbReference type="AlphaFoldDB" id="X1IE08"/>
<comment type="caution">
    <text evidence="1">The sequence shown here is derived from an EMBL/GenBank/DDBJ whole genome shotgun (WGS) entry which is preliminary data.</text>
</comment>
<dbReference type="InterPro" id="IPR029500">
    <property type="entry name" value="QueF"/>
</dbReference>
<dbReference type="EMBL" id="BARU01040715">
    <property type="protein sequence ID" value="GAH80641.1"/>
    <property type="molecule type" value="Genomic_DNA"/>
</dbReference>
<dbReference type="GO" id="GO:0033739">
    <property type="term" value="F:preQ1 synthase activity"/>
    <property type="evidence" value="ECO:0007669"/>
    <property type="project" value="InterPro"/>
</dbReference>
<accession>X1IE08</accession>
<reference evidence="1" key="1">
    <citation type="journal article" date="2014" name="Front. Microbiol.">
        <title>High frequency of phylogenetically diverse reductive dehalogenase-homologous genes in deep subseafloor sedimentary metagenomes.</title>
        <authorList>
            <person name="Kawai M."/>
            <person name="Futagami T."/>
            <person name="Toyoda A."/>
            <person name="Takaki Y."/>
            <person name="Nishi S."/>
            <person name="Hori S."/>
            <person name="Arai W."/>
            <person name="Tsubouchi T."/>
            <person name="Morono Y."/>
            <person name="Uchiyama I."/>
            <person name="Ito T."/>
            <person name="Fujiyama A."/>
            <person name="Inagaki F."/>
            <person name="Takami H."/>
        </authorList>
    </citation>
    <scope>NUCLEOTIDE SEQUENCE</scope>
    <source>
        <strain evidence="1">Expedition CK06-06</strain>
    </source>
</reference>
<dbReference type="Gene3D" id="3.30.1130.10">
    <property type="match status" value="1"/>
</dbReference>
<evidence type="ECO:0008006" key="2">
    <source>
        <dbReference type="Google" id="ProtNLM"/>
    </source>
</evidence>
<dbReference type="InterPro" id="IPR043133">
    <property type="entry name" value="GTP-CH-I_C/QueF"/>
</dbReference>
<dbReference type="Pfam" id="PF14489">
    <property type="entry name" value="QueF"/>
    <property type="match status" value="1"/>
</dbReference>
<organism evidence="1">
    <name type="scientific">marine sediment metagenome</name>
    <dbReference type="NCBI Taxonomy" id="412755"/>
    <lineage>
        <taxon>unclassified sequences</taxon>
        <taxon>metagenomes</taxon>
        <taxon>ecological metagenomes</taxon>
    </lineage>
</organism>
<gene>
    <name evidence="1" type="ORF">S03H2_62908</name>
</gene>